<proteinExistence type="inferred from homology"/>
<comment type="similarity">
    <text evidence="1">Belongs to the glycosyl hydrolase 25 family.</text>
</comment>
<dbReference type="OrthoDB" id="9798192at2"/>
<dbReference type="AlphaFoldDB" id="A0A3R9YUD3"/>
<dbReference type="InterPro" id="IPR002053">
    <property type="entry name" value="Glyco_hydro_25"/>
</dbReference>
<evidence type="ECO:0000313" key="6">
    <source>
        <dbReference type="EMBL" id="RST87294.1"/>
    </source>
</evidence>
<dbReference type="PROSITE" id="PS51904">
    <property type="entry name" value="GLYCOSYL_HYDROL_F25_2"/>
    <property type="match status" value="1"/>
</dbReference>
<dbReference type="Pfam" id="PF01183">
    <property type="entry name" value="Glyco_hydro_25"/>
    <property type="match status" value="1"/>
</dbReference>
<dbReference type="GO" id="GO:0016052">
    <property type="term" value="P:carbohydrate catabolic process"/>
    <property type="evidence" value="ECO:0007669"/>
    <property type="project" value="TreeGrafter"/>
</dbReference>
<evidence type="ECO:0000313" key="7">
    <source>
        <dbReference type="Proteomes" id="UP000278398"/>
    </source>
</evidence>
<keyword evidence="3" id="KW-0326">Glycosidase</keyword>
<reference evidence="6 7" key="1">
    <citation type="submission" date="2018-12" db="EMBL/GenBank/DDBJ databases">
        <title>Mesorhizobium carbonis sp. nov., isolated from coal mine water.</title>
        <authorList>
            <person name="Xin W."/>
            <person name="Xu Z."/>
            <person name="Xiang F."/>
            <person name="Zhang J."/>
            <person name="Xi L."/>
            <person name="Liu J."/>
        </authorList>
    </citation>
    <scope>NUCLEOTIDE SEQUENCE [LARGE SCALE GENOMIC DNA]</scope>
    <source>
        <strain evidence="6 7">B2.3</strain>
    </source>
</reference>
<dbReference type="PANTHER" id="PTHR34135:SF2">
    <property type="entry name" value="LYSOZYME"/>
    <property type="match status" value="1"/>
</dbReference>
<comment type="caution">
    <text evidence="6">The sequence shown here is derived from an EMBL/GenBank/DDBJ whole genome shotgun (WGS) entry which is preliminary data.</text>
</comment>
<evidence type="ECO:0000256" key="1">
    <source>
        <dbReference type="ARBA" id="ARBA00010646"/>
    </source>
</evidence>
<dbReference type="Gene3D" id="3.20.20.80">
    <property type="entry name" value="Glycosidases"/>
    <property type="match status" value="1"/>
</dbReference>
<dbReference type="SUPFAM" id="SSF51445">
    <property type="entry name" value="(Trans)glycosidases"/>
    <property type="match status" value="1"/>
</dbReference>
<keyword evidence="7" id="KW-1185">Reference proteome</keyword>
<feature type="chain" id="PRO_5018667061" evidence="5">
    <location>
        <begin position="19"/>
        <end position="320"/>
    </location>
</feature>
<feature type="region of interest" description="Disordered" evidence="4">
    <location>
        <begin position="28"/>
        <end position="52"/>
    </location>
</feature>
<accession>A0A3R9YUD3</accession>
<protein>
    <submittedName>
        <fullName evidence="6">Glycosyl hydrolase</fullName>
    </submittedName>
</protein>
<feature type="signal peptide" evidence="5">
    <location>
        <begin position="1"/>
        <end position="18"/>
    </location>
</feature>
<dbReference type="InterPro" id="IPR018077">
    <property type="entry name" value="Glyco_hydro_fam25_subgr"/>
</dbReference>
<keyword evidence="2 6" id="KW-0378">Hydrolase</keyword>
<dbReference type="PROSITE" id="PS51257">
    <property type="entry name" value="PROKAR_LIPOPROTEIN"/>
    <property type="match status" value="1"/>
</dbReference>
<dbReference type="RefSeq" id="WP_126698611.1">
    <property type="nucleotide sequence ID" value="NZ_RWKW01000021.1"/>
</dbReference>
<dbReference type="CDD" id="cd06413">
    <property type="entry name" value="GH25_muramidase_1"/>
    <property type="match status" value="1"/>
</dbReference>
<dbReference type="GO" id="GO:0009253">
    <property type="term" value="P:peptidoglycan catabolic process"/>
    <property type="evidence" value="ECO:0007669"/>
    <property type="project" value="InterPro"/>
</dbReference>
<dbReference type="InterPro" id="IPR017853">
    <property type="entry name" value="GH"/>
</dbReference>
<dbReference type="SMART" id="SM00641">
    <property type="entry name" value="Glyco_25"/>
    <property type="match status" value="1"/>
</dbReference>
<dbReference type="PANTHER" id="PTHR34135">
    <property type="entry name" value="LYSOZYME"/>
    <property type="match status" value="1"/>
</dbReference>
<name>A0A3R9YUD3_9HYPH</name>
<evidence type="ECO:0000256" key="5">
    <source>
        <dbReference type="SAM" id="SignalP"/>
    </source>
</evidence>
<sequence length="320" mass="36311">MLRNSLPATLLLTLSLLAGCSSRTGFEDLVPRPSNEVTSSISKPQAPVSEPQASPVAEVLTFEETVEPPVQTALLSAPIPSPALNAFKDKVVKPQRFRDAHPINFGPRTPRDHAVHGVDVSRWQGKIDWSTLRSQGANFVWIKATDGGDHLDPMFRTNWDEAAKAGVPRGAYHFFYWCRDAASQADWFIRNVPKVKGALPPVLDVEWNHLSACKKRPDRKTVVNKMRVFMERVEKHYGQRPVIYATPDFYKENLQGEFTDYPFWVRAVAEHPSKVYPQRNWVFWQYSGSGLSQGVNGRIDLNVFRGDEKQWREWLARNAG</sequence>
<evidence type="ECO:0000256" key="3">
    <source>
        <dbReference type="ARBA" id="ARBA00023295"/>
    </source>
</evidence>
<organism evidence="6 7">
    <name type="scientific">Aquibium carbonis</name>
    <dbReference type="NCBI Taxonomy" id="2495581"/>
    <lineage>
        <taxon>Bacteria</taxon>
        <taxon>Pseudomonadati</taxon>
        <taxon>Pseudomonadota</taxon>
        <taxon>Alphaproteobacteria</taxon>
        <taxon>Hyphomicrobiales</taxon>
        <taxon>Phyllobacteriaceae</taxon>
        <taxon>Aquibium</taxon>
    </lineage>
</organism>
<evidence type="ECO:0000256" key="4">
    <source>
        <dbReference type="SAM" id="MobiDB-lite"/>
    </source>
</evidence>
<gene>
    <name evidence="6" type="ORF">EJC49_06265</name>
</gene>
<keyword evidence="5" id="KW-0732">Signal</keyword>
<dbReference type="GO" id="GO:0016998">
    <property type="term" value="P:cell wall macromolecule catabolic process"/>
    <property type="evidence" value="ECO:0007669"/>
    <property type="project" value="InterPro"/>
</dbReference>
<evidence type="ECO:0000256" key="2">
    <source>
        <dbReference type="ARBA" id="ARBA00022801"/>
    </source>
</evidence>
<dbReference type="EMBL" id="RWKW01000021">
    <property type="protein sequence ID" value="RST87294.1"/>
    <property type="molecule type" value="Genomic_DNA"/>
</dbReference>
<dbReference type="Proteomes" id="UP000278398">
    <property type="component" value="Unassembled WGS sequence"/>
</dbReference>
<dbReference type="GO" id="GO:0003796">
    <property type="term" value="F:lysozyme activity"/>
    <property type="evidence" value="ECO:0007669"/>
    <property type="project" value="InterPro"/>
</dbReference>